<organism evidence="16 17">
    <name type="scientific">Algicella marina</name>
    <dbReference type="NCBI Taxonomy" id="2683284"/>
    <lineage>
        <taxon>Bacteria</taxon>
        <taxon>Pseudomonadati</taxon>
        <taxon>Pseudomonadota</taxon>
        <taxon>Alphaproteobacteria</taxon>
        <taxon>Rhodobacterales</taxon>
        <taxon>Paracoccaceae</taxon>
        <taxon>Algicella</taxon>
    </lineage>
</organism>
<sequence length="378" mass="41127">MSGATNIFVYGTLRDQDILMTALGPEFSDADVRVGTARGVRAAKTAAGPYPGLVKDADAAAPGLLLRNMSDEAVARLVYFEACFSFDLIEVEVDCAGEMFRAEIFWPNDEVDLSAEDWRLEDWQQSEKPLFLAMARDVMAVYPDGGHKGPMILRMGAMRRAVASLRAAGVQPADLRSEFGRDGIHQLHRRRNFTGFFAAETLNFRFRTFGGGLSETVDREVMVTGDAVSVLPWDPVRDTVLLIEQVRAAPVARGDSNPWSLEVIAGLLDRMETPEDAARREAQEEAGLELGRMEKITSFYSSPGALTENMTCFLAEADLSGEGGIHGLASEAEDIRSMIVPFATAMAALESGEAANAPIVVSLMALAARKERLEALWG</sequence>
<proteinExistence type="inferred from homology"/>
<evidence type="ECO:0000256" key="4">
    <source>
        <dbReference type="ARBA" id="ARBA00013297"/>
    </source>
</evidence>
<feature type="binding site" evidence="13">
    <location>
        <position position="285"/>
    </location>
    <ligand>
        <name>Mg(2+)</name>
        <dbReference type="ChEBI" id="CHEBI:18420"/>
        <label>1</label>
    </ligand>
</feature>
<dbReference type="InterPro" id="IPR000086">
    <property type="entry name" value="NUDIX_hydrolase_dom"/>
</dbReference>
<feature type="domain" description="Nudix hydrolase" evidence="15">
    <location>
        <begin position="223"/>
        <end position="362"/>
    </location>
</feature>
<name>A0A6P1T139_9RHOB</name>
<comment type="catalytic activity">
    <reaction evidence="12">
        <text>ADP-D-ribose + H2O = D-ribose 5-phosphate + AMP + 2 H(+)</text>
        <dbReference type="Rhea" id="RHEA:10412"/>
        <dbReference type="ChEBI" id="CHEBI:15377"/>
        <dbReference type="ChEBI" id="CHEBI:15378"/>
        <dbReference type="ChEBI" id="CHEBI:57967"/>
        <dbReference type="ChEBI" id="CHEBI:78346"/>
        <dbReference type="ChEBI" id="CHEBI:456215"/>
        <dbReference type="EC" id="3.6.1.13"/>
    </reaction>
</comment>
<evidence type="ECO:0000256" key="1">
    <source>
        <dbReference type="ARBA" id="ARBA00001946"/>
    </source>
</evidence>
<dbReference type="GO" id="GO:0046872">
    <property type="term" value="F:metal ion binding"/>
    <property type="evidence" value="ECO:0007669"/>
    <property type="project" value="UniProtKB-KW"/>
</dbReference>
<dbReference type="Pfam" id="PF00293">
    <property type="entry name" value="NUDIX"/>
    <property type="match status" value="1"/>
</dbReference>
<evidence type="ECO:0000256" key="12">
    <source>
        <dbReference type="ARBA" id="ARBA00049546"/>
    </source>
</evidence>
<evidence type="ECO:0000256" key="14">
    <source>
        <dbReference type="PIRSR" id="PIRSR604385-3"/>
    </source>
</evidence>
<dbReference type="SUPFAM" id="SSF55811">
    <property type="entry name" value="Nudix"/>
    <property type="match status" value="1"/>
</dbReference>
<evidence type="ECO:0000256" key="13">
    <source>
        <dbReference type="PIRSR" id="PIRSR604385-2"/>
    </source>
</evidence>
<dbReference type="KEGG" id="amaq:GO499_09740"/>
<dbReference type="InterPro" id="IPR004385">
    <property type="entry name" value="NDP_pyrophosphatase"/>
</dbReference>
<evidence type="ECO:0000256" key="3">
    <source>
        <dbReference type="ARBA" id="ARBA00012453"/>
    </source>
</evidence>
<dbReference type="NCBIfam" id="TIGR00052">
    <property type="entry name" value="nudix-type nucleoside diphosphatase, YffH/AdpP family"/>
    <property type="match status" value="1"/>
</dbReference>
<dbReference type="GO" id="GO:0019693">
    <property type="term" value="P:ribose phosphate metabolic process"/>
    <property type="evidence" value="ECO:0007669"/>
    <property type="project" value="TreeGrafter"/>
</dbReference>
<dbReference type="InterPro" id="IPR036568">
    <property type="entry name" value="GGCT-like_sf"/>
</dbReference>
<dbReference type="InterPro" id="IPR015797">
    <property type="entry name" value="NUDIX_hydrolase-like_dom_sf"/>
</dbReference>
<evidence type="ECO:0000313" key="17">
    <source>
        <dbReference type="Proteomes" id="UP000464495"/>
    </source>
</evidence>
<dbReference type="CDD" id="cd24155">
    <property type="entry name" value="NUDIX_ADPRase"/>
    <property type="match status" value="1"/>
</dbReference>
<dbReference type="EC" id="3.6.1.13" evidence="3"/>
<feature type="binding site" evidence="13">
    <location>
        <position position="265"/>
    </location>
    <ligand>
        <name>Mg(2+)</name>
        <dbReference type="ChEBI" id="CHEBI:18420"/>
        <label>1</label>
    </ligand>
</feature>
<gene>
    <name evidence="16" type="ORF">GO499_09740</name>
</gene>
<dbReference type="GO" id="GO:0047631">
    <property type="term" value="F:ADP-ribose diphosphatase activity"/>
    <property type="evidence" value="ECO:0007669"/>
    <property type="project" value="UniProtKB-EC"/>
</dbReference>
<dbReference type="EMBL" id="CP046620">
    <property type="protein sequence ID" value="QHQ35451.1"/>
    <property type="molecule type" value="Genomic_DNA"/>
</dbReference>
<evidence type="ECO:0000256" key="2">
    <source>
        <dbReference type="ARBA" id="ARBA00007482"/>
    </source>
</evidence>
<keyword evidence="17" id="KW-1185">Reference proteome</keyword>
<dbReference type="PROSITE" id="PS00893">
    <property type="entry name" value="NUDIX_BOX"/>
    <property type="match status" value="1"/>
</dbReference>
<dbReference type="GO" id="GO:0006753">
    <property type="term" value="P:nucleoside phosphate metabolic process"/>
    <property type="evidence" value="ECO:0007669"/>
    <property type="project" value="TreeGrafter"/>
</dbReference>
<dbReference type="GO" id="GO:0005829">
    <property type="term" value="C:cytosol"/>
    <property type="evidence" value="ECO:0007669"/>
    <property type="project" value="TreeGrafter"/>
</dbReference>
<evidence type="ECO:0000256" key="5">
    <source>
        <dbReference type="ARBA" id="ARBA00022723"/>
    </source>
</evidence>
<dbReference type="Gene3D" id="3.10.490.10">
    <property type="entry name" value="Gamma-glutamyl cyclotransferase-like"/>
    <property type="match status" value="1"/>
</dbReference>
<evidence type="ECO:0000256" key="11">
    <source>
        <dbReference type="ARBA" id="ARBA00033056"/>
    </source>
</evidence>
<comment type="cofactor">
    <cofactor evidence="1 13">
        <name>Mg(2+)</name>
        <dbReference type="ChEBI" id="CHEBI:18420"/>
    </cofactor>
</comment>
<dbReference type="InterPro" id="IPR020084">
    <property type="entry name" value="NUDIX_hydrolase_CS"/>
</dbReference>
<feature type="binding site" evidence="13">
    <location>
        <position position="333"/>
    </location>
    <ligand>
        <name>Mg(2+)</name>
        <dbReference type="ChEBI" id="CHEBI:18420"/>
        <label>1</label>
    </ligand>
</feature>
<dbReference type="RefSeq" id="WP_161862012.1">
    <property type="nucleotide sequence ID" value="NZ_CP046620.1"/>
</dbReference>
<dbReference type="Gene3D" id="3.90.79.10">
    <property type="entry name" value="Nucleoside Triphosphate Pyrophosphohydrolase"/>
    <property type="match status" value="1"/>
</dbReference>
<protein>
    <recommendedName>
        <fullName evidence="4">ADP-ribose pyrophosphatase</fullName>
        <ecNumber evidence="3">3.6.1.13</ecNumber>
    </recommendedName>
    <alternativeName>
        <fullName evidence="9">ADP-ribose diphosphatase</fullName>
    </alternativeName>
    <alternativeName>
        <fullName evidence="11">ADP-ribose phosphohydrolase</fullName>
    </alternativeName>
    <alternativeName>
        <fullName evidence="10">Adenosine diphosphoribose pyrophosphatase</fullName>
    </alternativeName>
</protein>
<dbReference type="Proteomes" id="UP000464495">
    <property type="component" value="Chromosome"/>
</dbReference>
<dbReference type="InterPro" id="IPR013024">
    <property type="entry name" value="GGCT-like"/>
</dbReference>
<dbReference type="Pfam" id="PF06094">
    <property type="entry name" value="GGACT"/>
    <property type="match status" value="1"/>
</dbReference>
<evidence type="ECO:0000256" key="8">
    <source>
        <dbReference type="ARBA" id="ARBA00025164"/>
    </source>
</evidence>
<dbReference type="PANTHER" id="PTHR11839">
    <property type="entry name" value="UDP/ADP-SUGAR PYROPHOSPHATASE"/>
    <property type="match status" value="1"/>
</dbReference>
<evidence type="ECO:0000259" key="15">
    <source>
        <dbReference type="PROSITE" id="PS51462"/>
    </source>
</evidence>
<dbReference type="CDD" id="cd06661">
    <property type="entry name" value="GGCT_like"/>
    <property type="match status" value="1"/>
</dbReference>
<evidence type="ECO:0000256" key="7">
    <source>
        <dbReference type="ARBA" id="ARBA00022842"/>
    </source>
</evidence>
<feature type="binding site" evidence="13">
    <location>
        <position position="281"/>
    </location>
    <ligand>
        <name>Mg(2+)</name>
        <dbReference type="ChEBI" id="CHEBI:18420"/>
        <label>1</label>
    </ligand>
</feature>
<dbReference type="AlphaFoldDB" id="A0A6P1T139"/>
<dbReference type="InterPro" id="IPR009288">
    <property type="entry name" value="AIG2-like_dom"/>
</dbReference>
<comment type="function">
    <text evidence="8">Acts on ADP-mannose and ADP-glucose as well as ADP-ribose. Prevents glycogen biosynthesis. The reaction catalyzed by this enzyme is a limiting step of the gluconeogenic process.</text>
</comment>
<evidence type="ECO:0000313" key="16">
    <source>
        <dbReference type="EMBL" id="QHQ35451.1"/>
    </source>
</evidence>
<dbReference type="SUPFAM" id="SSF110857">
    <property type="entry name" value="Gamma-glutamyl cyclotransferase-like"/>
    <property type="match status" value="1"/>
</dbReference>
<keyword evidence="7 13" id="KW-0460">Magnesium</keyword>
<dbReference type="GO" id="GO:0019144">
    <property type="term" value="F:ADP-sugar diphosphatase activity"/>
    <property type="evidence" value="ECO:0007669"/>
    <property type="project" value="TreeGrafter"/>
</dbReference>
<keyword evidence="6" id="KW-0378">Hydrolase</keyword>
<evidence type="ECO:0000256" key="6">
    <source>
        <dbReference type="ARBA" id="ARBA00022801"/>
    </source>
</evidence>
<evidence type="ECO:0000256" key="10">
    <source>
        <dbReference type="ARBA" id="ARBA00030308"/>
    </source>
</evidence>
<comment type="similarity">
    <text evidence="2">Belongs to the Nudix hydrolase family. NudF subfamily.</text>
</comment>
<accession>A0A6P1T139</accession>
<evidence type="ECO:0000256" key="9">
    <source>
        <dbReference type="ARBA" id="ARBA00030162"/>
    </source>
</evidence>
<feature type="short sequence motif" description="Nudix box" evidence="14">
    <location>
        <begin position="266"/>
        <end position="288"/>
    </location>
</feature>
<reference evidence="16 17" key="1">
    <citation type="submission" date="2019-12" db="EMBL/GenBank/DDBJ databases">
        <title>Complete genome sequence of Algicella marina strain 9Alg 56(T) isolated from the red alga Tichocarpus crinitus.</title>
        <authorList>
            <person name="Kim S.-G."/>
            <person name="Nedashkovskaya O.I."/>
        </authorList>
    </citation>
    <scope>NUCLEOTIDE SEQUENCE [LARGE SCALE GENOMIC DNA]</scope>
    <source>
        <strain evidence="16 17">9Alg 56</strain>
    </source>
</reference>
<keyword evidence="5 13" id="KW-0479">Metal-binding</keyword>
<dbReference type="PANTHER" id="PTHR11839:SF5">
    <property type="entry name" value="ADP-RIBOSE PYROPHOSPHATASE"/>
    <property type="match status" value="1"/>
</dbReference>
<dbReference type="PROSITE" id="PS51462">
    <property type="entry name" value="NUDIX"/>
    <property type="match status" value="1"/>
</dbReference>